<dbReference type="InterPro" id="IPR022409">
    <property type="entry name" value="PKD/Chitinase_dom"/>
</dbReference>
<dbReference type="InterPro" id="IPR035986">
    <property type="entry name" value="PKD_dom_sf"/>
</dbReference>
<dbReference type="InterPro" id="IPR000601">
    <property type="entry name" value="PKD_dom"/>
</dbReference>
<dbReference type="SUPFAM" id="SSF49299">
    <property type="entry name" value="PKD domain"/>
    <property type="match status" value="1"/>
</dbReference>
<dbReference type="RefSeq" id="WP_260560183.1">
    <property type="nucleotide sequence ID" value="NZ_BAABEC010000190.1"/>
</dbReference>
<dbReference type="Proteomes" id="UP001060261">
    <property type="component" value="Chromosome"/>
</dbReference>
<dbReference type="SMART" id="SM00089">
    <property type="entry name" value="PKD"/>
    <property type="match status" value="1"/>
</dbReference>
<reference evidence="3" key="1">
    <citation type="submission" date="2022-09" db="EMBL/GenBank/DDBJ databases">
        <title>genome sequence of Deinococcus rubellus.</title>
        <authorList>
            <person name="Srinivasan S."/>
        </authorList>
    </citation>
    <scope>NUCLEOTIDE SEQUENCE</scope>
    <source>
        <strain evidence="3">Ant6</strain>
    </source>
</reference>
<dbReference type="CDD" id="cd00146">
    <property type="entry name" value="PKD"/>
    <property type="match status" value="1"/>
</dbReference>
<dbReference type="Gene3D" id="2.60.40.1220">
    <property type="match status" value="1"/>
</dbReference>
<feature type="domain" description="PKD" evidence="2">
    <location>
        <begin position="72"/>
        <end position="157"/>
    </location>
</feature>
<keyword evidence="4" id="KW-1185">Reference proteome</keyword>
<name>A0ABY5YFS5_9DEIO</name>
<dbReference type="InterPro" id="IPR013783">
    <property type="entry name" value="Ig-like_fold"/>
</dbReference>
<evidence type="ECO:0000313" key="3">
    <source>
        <dbReference type="EMBL" id="UWX63904.1"/>
    </source>
</evidence>
<proteinExistence type="predicted"/>
<dbReference type="EMBL" id="CP104213">
    <property type="protein sequence ID" value="UWX63904.1"/>
    <property type="molecule type" value="Genomic_DNA"/>
</dbReference>
<dbReference type="PROSITE" id="PS50093">
    <property type="entry name" value="PKD"/>
    <property type="match status" value="1"/>
</dbReference>
<organism evidence="3 4">
    <name type="scientific">Deinococcus rubellus</name>
    <dbReference type="NCBI Taxonomy" id="1889240"/>
    <lineage>
        <taxon>Bacteria</taxon>
        <taxon>Thermotogati</taxon>
        <taxon>Deinococcota</taxon>
        <taxon>Deinococci</taxon>
        <taxon>Deinococcales</taxon>
        <taxon>Deinococcaceae</taxon>
        <taxon>Deinococcus</taxon>
    </lineage>
</organism>
<protein>
    <submittedName>
        <fullName evidence="3">PKD domain-containing protein</fullName>
    </submittedName>
</protein>
<evidence type="ECO:0000256" key="1">
    <source>
        <dbReference type="ARBA" id="ARBA00022729"/>
    </source>
</evidence>
<dbReference type="Pfam" id="PF13205">
    <property type="entry name" value="Big_5"/>
    <property type="match status" value="1"/>
</dbReference>
<dbReference type="Gene3D" id="2.60.40.10">
    <property type="entry name" value="Immunoglobulins"/>
    <property type="match status" value="1"/>
</dbReference>
<evidence type="ECO:0000313" key="4">
    <source>
        <dbReference type="Proteomes" id="UP001060261"/>
    </source>
</evidence>
<gene>
    <name evidence="3" type="ORF">N0D28_14460</name>
</gene>
<evidence type="ECO:0000259" key="2">
    <source>
        <dbReference type="PROSITE" id="PS50093"/>
    </source>
</evidence>
<accession>A0ABY5YFS5</accession>
<dbReference type="InterPro" id="IPR014755">
    <property type="entry name" value="Cu-Rt/internalin_Ig-like"/>
</dbReference>
<dbReference type="InterPro" id="IPR032812">
    <property type="entry name" value="SbsA_Ig"/>
</dbReference>
<sequence length="458" mass="47813">MSQQTQSHRTESTHTAARPFARALISHKEGHTMNKTLKTVLVPALLLSAALSLAGCSTTTPPAANTAPVANFTVTPASGPAALNVTATNTSSDADAGDTLTYDWDWGDSTPHSSAASPSHTYAAAGTYTLTLKTTDSHAASSTKTASVTVTVAASTTPTILSVTPTTGTLGNADTTSMVVTFSEPMDTVSTQAAYNSASVGIRQAYGEVTYSWSPDHKVLTVIPNTPLNYALAPAAAQTYSYFISTAAKSAAGVFLASQYNTSFSTHVKHLNEVHYSDFSRDAGISGGFLAGIYTVMPPALSMTIGDDALNSTQAAYLTFDLSSLPASVQSANILAADLKVKPFAAPTNAPYTTLNIGPKKLTVQGLVYGNTVDLSELLPMNELASNLDGTLMNADVLGEVKTDWAARAAQNNLSQYQLRFANITAAPFVANQATIFSGDPANTTNRPKLTLTYLADN</sequence>
<keyword evidence="1" id="KW-0732">Signal</keyword>
<dbReference type="Pfam" id="PF18911">
    <property type="entry name" value="PKD_4"/>
    <property type="match status" value="1"/>
</dbReference>